<dbReference type="AlphaFoldDB" id="A0AAV2BGR5"/>
<comment type="caution">
    <text evidence="1">The sequence shown here is derived from an EMBL/GenBank/DDBJ whole genome shotgun (WGS) entry which is preliminary data.</text>
</comment>
<dbReference type="EMBL" id="CAXIEN010000355">
    <property type="protein sequence ID" value="CAL1294825.1"/>
    <property type="molecule type" value="Genomic_DNA"/>
</dbReference>
<protein>
    <submittedName>
        <fullName evidence="1">Uncharacterized protein</fullName>
    </submittedName>
</protein>
<keyword evidence="2" id="KW-1185">Reference proteome</keyword>
<dbReference type="Proteomes" id="UP001497382">
    <property type="component" value="Unassembled WGS sequence"/>
</dbReference>
<name>A0AAV2BGR5_9ARAC</name>
<organism evidence="1 2">
    <name type="scientific">Larinioides sclopetarius</name>
    <dbReference type="NCBI Taxonomy" id="280406"/>
    <lineage>
        <taxon>Eukaryota</taxon>
        <taxon>Metazoa</taxon>
        <taxon>Ecdysozoa</taxon>
        <taxon>Arthropoda</taxon>
        <taxon>Chelicerata</taxon>
        <taxon>Arachnida</taxon>
        <taxon>Araneae</taxon>
        <taxon>Araneomorphae</taxon>
        <taxon>Entelegynae</taxon>
        <taxon>Araneoidea</taxon>
        <taxon>Araneidae</taxon>
        <taxon>Larinioides</taxon>
    </lineage>
</organism>
<accession>A0AAV2BGR5</accession>
<proteinExistence type="predicted"/>
<evidence type="ECO:0000313" key="2">
    <source>
        <dbReference type="Proteomes" id="UP001497382"/>
    </source>
</evidence>
<sequence>MLSRDHHFGAVSLGSLATANATSPLRSCIEHYPKEPSDVRLERLADDQFYWTEFVSFESCLMLNGWPCDELSRLMLPSTAAQLTSHAPW</sequence>
<reference evidence="1 2" key="1">
    <citation type="submission" date="2024-04" db="EMBL/GenBank/DDBJ databases">
        <authorList>
            <person name="Rising A."/>
            <person name="Reimegard J."/>
            <person name="Sonavane S."/>
            <person name="Akerstrom W."/>
            <person name="Nylinder S."/>
            <person name="Hedman E."/>
            <person name="Kallberg Y."/>
        </authorList>
    </citation>
    <scope>NUCLEOTIDE SEQUENCE [LARGE SCALE GENOMIC DNA]</scope>
</reference>
<gene>
    <name evidence="1" type="ORF">LARSCL_LOCUS18936</name>
</gene>
<evidence type="ECO:0000313" key="1">
    <source>
        <dbReference type="EMBL" id="CAL1294825.1"/>
    </source>
</evidence>